<evidence type="ECO:0000313" key="3">
    <source>
        <dbReference type="Proteomes" id="UP000320055"/>
    </source>
</evidence>
<keyword evidence="3" id="KW-1185">Reference proteome</keyword>
<proteinExistence type="predicted"/>
<dbReference type="InterPro" id="IPR006311">
    <property type="entry name" value="TAT_signal"/>
</dbReference>
<dbReference type="NCBIfam" id="TIGR01409">
    <property type="entry name" value="TAT_signal_seq"/>
    <property type="match status" value="1"/>
</dbReference>
<name>A0A563W3E6_9CYAN</name>
<dbReference type="EMBL" id="CAACVJ010000667">
    <property type="protein sequence ID" value="VEP18175.1"/>
    <property type="molecule type" value="Genomic_DNA"/>
</dbReference>
<evidence type="ECO:0000259" key="1">
    <source>
        <dbReference type="Pfam" id="PF04069"/>
    </source>
</evidence>
<sequence>MNDFNNFSSSSSRRQFLKFVSIAGTSAAFSVALQGRNTPNAIANSLKTASNNSPIRMGVVGLSFYRVVGGVVQNVLESLGHQVEITEGSHSEIFPILGQEDLDMLVAVWLPNGHGPLFEEYDIQATELGLLYDDARFFWGVPDYLPNNIKSIVDLARPEVAAQMNQVIQGIGSGAGITRLSQEVMSRYNLETAGYEFRTGTEQDWVDAFDQGVSAENGIIIPLWQPQYLNQAYEIRRLNDPLGVFPEPDSCSLVVTQDFRDRFPRNTLETLNRITLGVEAVTEMDYLTNVEGLSPREAATRWMEQNQALVQSWLTSSS</sequence>
<dbReference type="InterPro" id="IPR007210">
    <property type="entry name" value="ABC_Gly_betaine_transp_sub-bd"/>
</dbReference>
<dbReference type="AlphaFoldDB" id="A0A563W3E6"/>
<reference evidence="2 3" key="1">
    <citation type="submission" date="2019-01" db="EMBL/GenBank/DDBJ databases">
        <authorList>
            <person name="Brito A."/>
        </authorList>
    </citation>
    <scope>NUCLEOTIDE SEQUENCE [LARGE SCALE GENOMIC DNA]</scope>
    <source>
        <strain evidence="2">1</strain>
    </source>
</reference>
<dbReference type="GO" id="GO:0022857">
    <property type="term" value="F:transmembrane transporter activity"/>
    <property type="evidence" value="ECO:0007669"/>
    <property type="project" value="InterPro"/>
</dbReference>
<dbReference type="RefSeq" id="WP_144863534.1">
    <property type="nucleotide sequence ID" value="NZ_LR213771.1"/>
</dbReference>
<evidence type="ECO:0000313" key="2">
    <source>
        <dbReference type="EMBL" id="VEP18175.1"/>
    </source>
</evidence>
<feature type="domain" description="ABC-type glycine betaine transport system substrate-binding" evidence="1">
    <location>
        <begin position="54"/>
        <end position="305"/>
    </location>
</feature>
<dbReference type="GO" id="GO:0043190">
    <property type="term" value="C:ATP-binding cassette (ABC) transporter complex"/>
    <property type="evidence" value="ECO:0007669"/>
    <property type="project" value="InterPro"/>
</dbReference>
<dbReference type="Gene3D" id="3.40.190.10">
    <property type="entry name" value="Periplasmic binding protein-like II"/>
    <property type="match status" value="1"/>
</dbReference>
<accession>A0A563W3E6</accession>
<dbReference type="Gene3D" id="3.40.190.100">
    <property type="entry name" value="Glycine betaine-binding periplasmic protein, domain 2"/>
    <property type="match status" value="1"/>
</dbReference>
<dbReference type="SUPFAM" id="SSF53850">
    <property type="entry name" value="Periplasmic binding protein-like II"/>
    <property type="match status" value="1"/>
</dbReference>
<gene>
    <name evidence="2" type="ORF">H1P_70058</name>
</gene>
<dbReference type="OrthoDB" id="9787902at2"/>
<dbReference type="PROSITE" id="PS51318">
    <property type="entry name" value="TAT"/>
    <property type="match status" value="1"/>
</dbReference>
<dbReference type="InterPro" id="IPR019546">
    <property type="entry name" value="TAT_signal_bac_arc"/>
</dbReference>
<dbReference type="Pfam" id="PF04069">
    <property type="entry name" value="OpuAC"/>
    <property type="match status" value="1"/>
</dbReference>
<protein>
    <submittedName>
        <fullName evidence="2">Glycine betaine abc transporter substrate-binding protein</fullName>
    </submittedName>
</protein>
<dbReference type="Proteomes" id="UP000320055">
    <property type="component" value="Unassembled WGS sequence"/>
</dbReference>
<organism evidence="2 3">
    <name type="scientific">Hyella patelloides LEGE 07179</name>
    <dbReference type="NCBI Taxonomy" id="945734"/>
    <lineage>
        <taxon>Bacteria</taxon>
        <taxon>Bacillati</taxon>
        <taxon>Cyanobacteriota</taxon>
        <taxon>Cyanophyceae</taxon>
        <taxon>Pleurocapsales</taxon>
        <taxon>Hyellaceae</taxon>
        <taxon>Hyella</taxon>
    </lineage>
</organism>